<dbReference type="InterPro" id="IPR027417">
    <property type="entry name" value="P-loop_NTPase"/>
</dbReference>
<gene>
    <name evidence="2" type="ORF">Ga0080574_TMP1340</name>
</gene>
<dbReference type="STRING" id="1250539.Ga0080574_TMP1340"/>
<dbReference type="RefSeq" id="WP_076696378.1">
    <property type="nucleotide sequence ID" value="NZ_CP015093.1"/>
</dbReference>
<organism evidence="2 3">
    <name type="scientific">Salipiger abyssi</name>
    <dbReference type="NCBI Taxonomy" id="1250539"/>
    <lineage>
        <taxon>Bacteria</taxon>
        <taxon>Pseudomonadati</taxon>
        <taxon>Pseudomonadota</taxon>
        <taxon>Alphaproteobacteria</taxon>
        <taxon>Rhodobacterales</taxon>
        <taxon>Roseobacteraceae</taxon>
        <taxon>Salipiger</taxon>
    </lineage>
</organism>
<dbReference type="SUPFAM" id="SSF52540">
    <property type="entry name" value="P-loop containing nucleoside triphosphate hydrolases"/>
    <property type="match status" value="1"/>
</dbReference>
<sequence>MDIVLHLGAHRAGSTTFQTYLRGADAPLAGQGVGFWGPWRTRNGLFHGLMAPSADPVAARRATGRVRLAVAASARRATGRVRLAVAASARRELPLLLVTDEDMLGSPRACLRARRPYPQAGQRLARVAEAFGPVRRTVLQIRSPEMWWASALAFLVGRGLPPPDVAQIDALAAREQSWRPVIADIAAALPGTELLVTPFERFASRPDRLLMHAAGLRFAPPLPSGGIWEHRGPDLARLRVLLAERGAAAAALPEGEGRWMPFSPGQAARLRETYADDLFWLRAGADGLARLTEDPEPGQDRINWPPAPRERGQDDDSQDGRLAQSR</sequence>
<keyword evidence="3" id="KW-1185">Reference proteome</keyword>
<protein>
    <submittedName>
        <fullName evidence="2">Uncharacterized protein</fullName>
    </submittedName>
</protein>
<evidence type="ECO:0000256" key="1">
    <source>
        <dbReference type="SAM" id="MobiDB-lite"/>
    </source>
</evidence>
<proteinExistence type="predicted"/>
<accession>A0A1P8UQJ4</accession>
<feature type="region of interest" description="Disordered" evidence="1">
    <location>
        <begin position="290"/>
        <end position="326"/>
    </location>
</feature>
<evidence type="ECO:0000313" key="3">
    <source>
        <dbReference type="Proteomes" id="UP000187059"/>
    </source>
</evidence>
<dbReference type="EMBL" id="CP015093">
    <property type="protein sequence ID" value="APZ51674.1"/>
    <property type="molecule type" value="Genomic_DNA"/>
</dbReference>
<dbReference type="KEGG" id="paby:Ga0080574_TMP1340"/>
<dbReference type="AlphaFoldDB" id="A0A1P8UQJ4"/>
<reference evidence="2 3" key="1">
    <citation type="submission" date="2016-04" db="EMBL/GenBank/DDBJ databases">
        <title>Deep-sea bacteria in the southern Pacific.</title>
        <authorList>
            <person name="Tang K."/>
        </authorList>
    </citation>
    <scope>NUCLEOTIDE SEQUENCE [LARGE SCALE GENOMIC DNA]</scope>
    <source>
        <strain evidence="2 3">JLT2014</strain>
    </source>
</reference>
<name>A0A1P8UQJ4_9RHOB</name>
<dbReference type="OrthoDB" id="8481769at2"/>
<dbReference type="Proteomes" id="UP000187059">
    <property type="component" value="Chromosome"/>
</dbReference>
<evidence type="ECO:0000313" key="2">
    <source>
        <dbReference type="EMBL" id="APZ51674.1"/>
    </source>
</evidence>